<dbReference type="InterPro" id="IPR029063">
    <property type="entry name" value="SAM-dependent_MTases_sf"/>
</dbReference>
<dbReference type="EMBL" id="AP012342">
    <property type="protein sequence ID" value="BAM06210.1"/>
    <property type="molecule type" value="Genomic_DNA"/>
</dbReference>
<dbReference type="PANTHER" id="PTHR45128">
    <property type="entry name" value="METHYLTRANSFERASE TYPE 11"/>
    <property type="match status" value="1"/>
</dbReference>
<sequence>MDQTKEIADLKDKIKAHSQGTTTLNLSFIGIVNGLFESLGQNPATSGELAMKTGMDPEYVERWCDAAYAFGLLDGQDHQFRLSSLGEIMRPSHPQTSMPQVIQSVLGTHMSERIAGLMRTGERPGEVILGERETVLPWFGPMLETTFGPIFEKQIFPAIPFFREIDRNDALAIDLGCGNGWYLRALAKHSPKLSGLGVDGFRENIRQASLRAEEEGFGNRLKFTQGDIFSLKLDRKADMIAMNRALHHVWSDKERLFPMLRSYLAPGGALVLWEPFWPKQREELRSNGKRPLSFQNLGEHAQGNRLLNPEEIAEECQKVGLKTTISLFAEGNESVVVAVNTP</sequence>
<dbReference type="SUPFAM" id="SSF46785">
    <property type="entry name" value="Winged helix' DNA-binding domain"/>
    <property type="match status" value="1"/>
</dbReference>
<feature type="domain" description="Methyltransferase" evidence="1">
    <location>
        <begin position="173"/>
        <end position="268"/>
    </location>
</feature>
<proteinExistence type="predicted"/>
<dbReference type="STRING" id="1162668.LFE_0492"/>
<dbReference type="InterPro" id="IPR053173">
    <property type="entry name" value="SAM-binding_MTase"/>
</dbReference>
<dbReference type="SUPFAM" id="SSF53335">
    <property type="entry name" value="S-adenosyl-L-methionine-dependent methyltransferases"/>
    <property type="match status" value="1"/>
</dbReference>
<dbReference type="Gene3D" id="3.40.50.150">
    <property type="entry name" value="Vaccinia Virus protein VP39"/>
    <property type="match status" value="1"/>
</dbReference>
<dbReference type="PATRIC" id="fig|1162668.3.peg.580"/>
<dbReference type="Gene3D" id="1.10.10.10">
    <property type="entry name" value="Winged helix-like DNA-binding domain superfamily/Winged helix DNA-binding domain"/>
    <property type="match status" value="1"/>
</dbReference>
<dbReference type="Proteomes" id="UP000007382">
    <property type="component" value="Chromosome"/>
</dbReference>
<dbReference type="InterPro" id="IPR036390">
    <property type="entry name" value="WH_DNA-bd_sf"/>
</dbReference>
<dbReference type="InterPro" id="IPR036388">
    <property type="entry name" value="WH-like_DNA-bd_sf"/>
</dbReference>
<dbReference type="OrthoDB" id="9791837at2"/>
<organism evidence="2 3">
    <name type="scientific">Leptospirillum ferrooxidans (strain C2-3)</name>
    <dbReference type="NCBI Taxonomy" id="1162668"/>
    <lineage>
        <taxon>Bacteria</taxon>
        <taxon>Pseudomonadati</taxon>
        <taxon>Nitrospirota</taxon>
        <taxon>Nitrospiria</taxon>
        <taxon>Nitrospirales</taxon>
        <taxon>Nitrospiraceae</taxon>
        <taxon>Leptospirillum</taxon>
    </lineage>
</organism>
<name>I0ILR1_LEPFC</name>
<keyword evidence="2" id="KW-0489">Methyltransferase</keyword>
<dbReference type="GO" id="GO:0032259">
    <property type="term" value="P:methylation"/>
    <property type="evidence" value="ECO:0007669"/>
    <property type="project" value="UniProtKB-KW"/>
</dbReference>
<protein>
    <submittedName>
        <fullName evidence="2">Putative methyltransferase type 11</fullName>
    </submittedName>
</protein>
<dbReference type="RefSeq" id="WP_014448703.1">
    <property type="nucleotide sequence ID" value="NC_017094.1"/>
</dbReference>
<reference evidence="2 3" key="1">
    <citation type="journal article" date="2012" name="J. Bacteriol.">
        <title>Complete Genome Sequence of Leptospirillum ferrooxidans Strain C2-3, Isolated from a Fresh Volcanic Ash Deposit on the Island of Miyake, Japan.</title>
        <authorList>
            <person name="Fujimura R."/>
            <person name="Sato Y."/>
            <person name="Nishizawa T."/>
            <person name="Oshima K."/>
            <person name="Kim S.-W."/>
            <person name="Hattori M."/>
            <person name="Kamijo T."/>
            <person name="Ohta H."/>
        </authorList>
    </citation>
    <scope>NUCLEOTIDE SEQUENCE [LARGE SCALE GENOMIC DNA]</scope>
    <source>
        <strain evidence="2 3">C2-3</strain>
    </source>
</reference>
<evidence type="ECO:0000313" key="2">
    <source>
        <dbReference type="EMBL" id="BAM06210.1"/>
    </source>
</evidence>
<dbReference type="CDD" id="cd02440">
    <property type="entry name" value="AdoMet_MTases"/>
    <property type="match status" value="1"/>
</dbReference>
<reference evidence="3" key="2">
    <citation type="submission" date="2012-03" db="EMBL/GenBank/DDBJ databases">
        <title>The complete genome sequence of the pioneer microbe on fresh volcanic deposit, Leptospirillum ferrooxidans strain C2-3.</title>
        <authorList>
            <person name="Fujimura R."/>
            <person name="Sato Y."/>
            <person name="Nishizawa T."/>
            <person name="Nanba K."/>
            <person name="Oshima K."/>
            <person name="Hattori M."/>
            <person name="Kamijo T."/>
            <person name="Ohta H."/>
        </authorList>
    </citation>
    <scope>NUCLEOTIDE SEQUENCE [LARGE SCALE GENOMIC DNA]</scope>
    <source>
        <strain evidence="3">C2-3</strain>
    </source>
</reference>
<evidence type="ECO:0000259" key="1">
    <source>
        <dbReference type="Pfam" id="PF13649"/>
    </source>
</evidence>
<evidence type="ECO:0000313" key="3">
    <source>
        <dbReference type="Proteomes" id="UP000007382"/>
    </source>
</evidence>
<dbReference type="KEGG" id="lfc:LFE_0492"/>
<dbReference type="HOGENOM" id="CLU_071486_0_0_0"/>
<dbReference type="Pfam" id="PF13649">
    <property type="entry name" value="Methyltransf_25"/>
    <property type="match status" value="1"/>
</dbReference>
<keyword evidence="2" id="KW-0808">Transferase</keyword>
<dbReference type="eggNOG" id="COG4106">
    <property type="taxonomic scope" value="Bacteria"/>
</dbReference>
<dbReference type="AlphaFoldDB" id="I0ILR1"/>
<dbReference type="InterPro" id="IPR041698">
    <property type="entry name" value="Methyltransf_25"/>
</dbReference>
<gene>
    <name evidence="2" type="ordered locus">LFE_0492</name>
</gene>
<accession>I0ILR1</accession>
<dbReference type="GO" id="GO:0008168">
    <property type="term" value="F:methyltransferase activity"/>
    <property type="evidence" value="ECO:0007669"/>
    <property type="project" value="UniProtKB-KW"/>
</dbReference>
<keyword evidence="3" id="KW-1185">Reference proteome</keyword>